<comment type="caution">
    <text evidence="3">The sequence shown here is derived from an EMBL/GenBank/DDBJ whole genome shotgun (WGS) entry which is preliminary data.</text>
</comment>
<feature type="compositionally biased region" description="Pro residues" evidence="2">
    <location>
        <begin position="98"/>
        <end position="117"/>
    </location>
</feature>
<feature type="region of interest" description="Disordered" evidence="2">
    <location>
        <begin position="86"/>
        <end position="185"/>
    </location>
</feature>
<dbReference type="PANTHER" id="PTHR43941:SF1">
    <property type="entry name" value="STRUCTURAL MAINTENANCE OF CHROMOSOMES PROTEIN 2"/>
    <property type="match status" value="1"/>
</dbReference>
<dbReference type="AlphaFoldDB" id="A0AB34JZC2"/>
<evidence type="ECO:0000256" key="1">
    <source>
        <dbReference type="SAM" id="Coils"/>
    </source>
</evidence>
<reference evidence="3 4" key="1">
    <citation type="journal article" date="2024" name="Science">
        <title>Giant polyketide synthase enzymes in the biosynthesis of giant marine polyether toxins.</title>
        <authorList>
            <person name="Fallon T.R."/>
            <person name="Shende V.V."/>
            <person name="Wierzbicki I.H."/>
            <person name="Pendleton A.L."/>
            <person name="Watervoot N.F."/>
            <person name="Auber R.P."/>
            <person name="Gonzalez D.J."/>
            <person name="Wisecaver J.H."/>
            <person name="Moore B.S."/>
        </authorList>
    </citation>
    <scope>NUCLEOTIDE SEQUENCE [LARGE SCALE GENOMIC DNA]</scope>
    <source>
        <strain evidence="3 4">12B1</strain>
    </source>
</reference>
<feature type="coiled-coil region" evidence="1">
    <location>
        <begin position="285"/>
        <end position="312"/>
    </location>
</feature>
<accession>A0AB34JZC2</accession>
<evidence type="ECO:0000256" key="2">
    <source>
        <dbReference type="SAM" id="MobiDB-lite"/>
    </source>
</evidence>
<dbReference type="GO" id="GO:0000793">
    <property type="term" value="C:condensed chromosome"/>
    <property type="evidence" value="ECO:0007669"/>
    <property type="project" value="TreeGrafter"/>
</dbReference>
<organism evidence="3 4">
    <name type="scientific">Prymnesium parvum</name>
    <name type="common">Toxic golden alga</name>
    <dbReference type="NCBI Taxonomy" id="97485"/>
    <lineage>
        <taxon>Eukaryota</taxon>
        <taxon>Haptista</taxon>
        <taxon>Haptophyta</taxon>
        <taxon>Prymnesiophyceae</taxon>
        <taxon>Prymnesiales</taxon>
        <taxon>Prymnesiaceae</taxon>
        <taxon>Prymnesium</taxon>
    </lineage>
</organism>
<feature type="compositionally biased region" description="Acidic residues" evidence="2">
    <location>
        <begin position="542"/>
        <end position="554"/>
    </location>
</feature>
<protein>
    <submittedName>
        <fullName evidence="3">Uncharacterized protein</fullName>
    </submittedName>
</protein>
<dbReference type="EMBL" id="JBGBPQ010000002">
    <property type="protein sequence ID" value="KAL1527553.1"/>
    <property type="molecule type" value="Genomic_DNA"/>
</dbReference>
<gene>
    <name evidence="3" type="ORF">AB1Y20_008941</name>
</gene>
<keyword evidence="4" id="KW-1185">Reference proteome</keyword>
<feature type="region of interest" description="Disordered" evidence="2">
    <location>
        <begin position="480"/>
        <end position="615"/>
    </location>
</feature>
<dbReference type="GO" id="GO:0003682">
    <property type="term" value="F:chromatin binding"/>
    <property type="evidence" value="ECO:0007669"/>
    <property type="project" value="TreeGrafter"/>
</dbReference>
<evidence type="ECO:0000313" key="4">
    <source>
        <dbReference type="Proteomes" id="UP001515480"/>
    </source>
</evidence>
<feature type="coiled-coil region" evidence="1">
    <location>
        <begin position="20"/>
        <end position="72"/>
    </location>
</feature>
<dbReference type="PANTHER" id="PTHR43941">
    <property type="entry name" value="STRUCTURAL MAINTENANCE OF CHROMOSOMES PROTEIN 2"/>
    <property type="match status" value="1"/>
</dbReference>
<proteinExistence type="predicted"/>
<feature type="compositionally biased region" description="Pro residues" evidence="2">
    <location>
        <begin position="131"/>
        <end position="151"/>
    </location>
</feature>
<sequence length="733" mass="78179">MWRLSPRKADSALVALQHSVRDLHEMLNEKERMIVRLAQQRLAYQEQSKQLMALLEELREEHTNEALDEEATFSRLDARLAEVRAQMDADMEEAEHASPPPSSPRPPPPPPPPPPPLADSSSPRPRWTEDSPPPPPPRELRPPSPPPPSPPRGGAGEAELAAAREESAALRSALEQSRKECESLAAEAVWSTAAEEGEDVASLAGELAAARVEVGLLREALTDAEAMGGGERGGVEMRRGEEKAVAEVLVEEDLDEAEGEEGAVREAESPVRVMVAAACSPLHRFADERAEVARLQRELEEALSLREAAEQRALQVFTRLTSPSHITTSRRSHVELEAEAIKAAEEKHTRQLAAEMWSMREAHAAAVDQLTRELAAERERHSRTRRRSSSDPALGGAAALLEKQLSEAKAEVEALRQRVARLEGREAAGRGAEAAEGVAGRGAGREAAVEESGVVGGWTTCEGHGGVGWRRSESKEIVGGGACSGREGSTEPKCGLEPTAKEGMWGRVEEAGEGDMQEDAAGGVREEEAADGVAPGEREELTAEEVAEEVVNEEAPERIVEEAPEGLEGGRPAEAVMEEPAEGVREEERDSRTADGVAVKEAAEPEVEEETSASMVEVEAAEGVVAEGVAEASDEGRTAEWTNGGMAIETVREGGTEALASTIEEPVDIQAYAQGSLGDGDYGREADALATQAEDHAAGETIAAVGEGKWGMAADGVGEHIDSGREHLEATLL</sequence>
<feature type="compositionally biased region" description="Basic and acidic residues" evidence="2">
    <location>
        <begin position="582"/>
        <end position="593"/>
    </location>
</feature>
<name>A0AB34JZC2_PRYPA</name>
<dbReference type="GO" id="GO:0000785">
    <property type="term" value="C:chromatin"/>
    <property type="evidence" value="ECO:0007669"/>
    <property type="project" value="TreeGrafter"/>
</dbReference>
<dbReference type="GO" id="GO:0000796">
    <property type="term" value="C:condensin complex"/>
    <property type="evidence" value="ECO:0007669"/>
    <property type="project" value="TreeGrafter"/>
</dbReference>
<evidence type="ECO:0000313" key="3">
    <source>
        <dbReference type="EMBL" id="KAL1527553.1"/>
    </source>
</evidence>
<dbReference type="GO" id="GO:0007076">
    <property type="term" value="P:mitotic chromosome condensation"/>
    <property type="evidence" value="ECO:0007669"/>
    <property type="project" value="TreeGrafter"/>
</dbReference>
<feature type="coiled-coil region" evidence="1">
    <location>
        <begin position="360"/>
        <end position="425"/>
    </location>
</feature>
<dbReference type="Proteomes" id="UP001515480">
    <property type="component" value="Unassembled WGS sequence"/>
</dbReference>
<keyword evidence="1" id="KW-0175">Coiled coil</keyword>